<evidence type="ECO:0000313" key="2">
    <source>
        <dbReference type="EMBL" id="RKS59401.1"/>
    </source>
</evidence>
<feature type="region of interest" description="Disordered" evidence="1">
    <location>
        <begin position="727"/>
        <end position="769"/>
    </location>
</feature>
<feature type="region of interest" description="Disordered" evidence="1">
    <location>
        <begin position="524"/>
        <end position="546"/>
    </location>
</feature>
<feature type="region of interest" description="Disordered" evidence="1">
    <location>
        <begin position="580"/>
        <end position="645"/>
    </location>
</feature>
<feature type="compositionally biased region" description="Polar residues" evidence="1">
    <location>
        <begin position="917"/>
        <end position="934"/>
    </location>
</feature>
<comment type="caution">
    <text evidence="2">The sequence shown here is derived from an EMBL/GenBank/DDBJ whole genome shotgun (WGS) entry which is preliminary data.</text>
</comment>
<feature type="region of interest" description="Disordered" evidence="1">
    <location>
        <begin position="143"/>
        <end position="215"/>
    </location>
</feature>
<accession>A0ABX9SN07</accession>
<sequence>MLEPRISVASGNNNVNADSPAVESEISQVGVTNSIITGGSSQIIHAHNEQPSAVRAEQPLLRSADGEITAKTKKQAKLRTSNSISNKSKAIAHVGTLTLASVIGIALAPFTAGISLLPTAFVVLFGNASAMAMYGGSQYLLGNPQGNNENKSDIDKPREPLHEPDFHSPNRSARRWSVPVVDGEAQQPDISETDHSEEVKIDNPESESEKSERIDQDIIDEKARYEDKNDKHQPTLIEQLKEKLKDVPVIKYVEHANEIDQVDFTDQLQELPNSENIINSSDMVAVAQRMIHLENGMKLYIGEVVPLTEEFVPVTERQQWPPVKTDYGMKTTQGAISGRGDNHTRGVRHNAPVSEQTPQVASPAPGTALSVEKQQQWPPVKAYYGVKTSQGAVSGRGANYTAGVMNNESEMKQTPQVASPVPGTAAAVEKQQQWPPVKVDYGVKTSQGAVSGRGANYTAGVMNNESEMKQTPQVASPTPGTALSVEKQQQWPPVKAYYGVKTSQGAVSGRGANYTAGVMNNESEMKQTPQVASPAPGTASSVEKRQWPPVKVDYGVKTSQGAVSGRGANYTAGVMNNESEMKQTPQVASPAPGTASSVEKRQWPPVKVDYGVKTSQGAVSGRGDNHTRGVRHNAPASEQTPQVASPVPGIAAAVEKQRWPTVKADYGVKTSQGAVSGRGDNHTRGVRHNAPVSEQTPQVASPVPGTASSVEKQRWPTVKADYGVKTSQGAVSGRGDNHTRGVRHNAPASEQTPQVASPVSGTAAAVEKQQQWPPVKAYYGVKTSQGAVSGRGANYTAGVMNNESEIKQTPQVASPVPGTAAAVEKQRWPTVKADYGVKTSQGAVSGRGDNHTRGVRHNAPASEQTPQVASPVPGTAAAVEKQRWATVKADYGVKTSQGAVSGRGDNHTRGVRHNAPASEQTPQVASSTLGSSSVEKQRWPTVKADYGVKTSQGAVSGRGDNHTRGVRHNAPASEQTPQVASSTLGSSSVEKQRWPTVKADYGMKTSQGAISGRGDNHTSGVRNNVNVTNTEVGVAEPAIISDQGNNYTDRVRTQGLDPEKVKLFSQSHRDNIGMDKPVNLNIWNQKGETRVVSPFRLKQLNFSHE</sequence>
<gene>
    <name evidence="2" type="ORF">BDD30_1472</name>
</gene>
<reference evidence="2 3" key="1">
    <citation type="submission" date="2018-10" db="EMBL/GenBank/DDBJ databases">
        <title>Genomic Encyclopedia of Archaeal and Bacterial Type Strains, Phase II (KMG-II): from individual species to whole genera.</title>
        <authorList>
            <person name="Goeker M."/>
        </authorList>
    </citation>
    <scope>NUCLEOTIDE SEQUENCE [LARGE SCALE GENOMIC DNA]</scope>
    <source>
        <strain evidence="2 3">DSM 15149</strain>
    </source>
</reference>
<feature type="compositionally biased region" description="Polar residues" evidence="1">
    <location>
        <begin position="972"/>
        <end position="989"/>
    </location>
</feature>
<feature type="region of interest" description="Disordered" evidence="1">
    <location>
        <begin position="467"/>
        <end position="487"/>
    </location>
</feature>
<proteinExistence type="predicted"/>
<dbReference type="EMBL" id="RBLJ01000002">
    <property type="protein sequence ID" value="RKS59401.1"/>
    <property type="molecule type" value="Genomic_DNA"/>
</dbReference>
<dbReference type="RefSeq" id="WP_015835570.1">
    <property type="nucleotide sequence ID" value="NC_012962.1"/>
</dbReference>
<feature type="compositionally biased region" description="Basic and acidic residues" evidence="1">
    <location>
        <begin position="150"/>
        <end position="168"/>
    </location>
</feature>
<name>A0ABX9SN07_9GAMM</name>
<feature type="region of interest" description="Disordered" evidence="1">
    <location>
        <begin position="1"/>
        <end position="21"/>
    </location>
</feature>
<dbReference type="Proteomes" id="UP000280955">
    <property type="component" value="Unassembled WGS sequence"/>
</dbReference>
<keyword evidence="3" id="KW-1185">Reference proteome</keyword>
<feature type="compositionally biased region" description="Polar residues" evidence="1">
    <location>
        <begin position="748"/>
        <end position="760"/>
    </location>
</feature>
<feature type="region of interest" description="Disordered" evidence="1">
    <location>
        <begin position="840"/>
        <end position="877"/>
    </location>
</feature>
<feature type="region of interest" description="Disordered" evidence="1">
    <location>
        <begin position="896"/>
        <end position="992"/>
    </location>
</feature>
<protein>
    <submittedName>
        <fullName evidence="2">Uncharacterized protein</fullName>
    </submittedName>
</protein>
<evidence type="ECO:0000313" key="3">
    <source>
        <dbReference type="Proteomes" id="UP000280955"/>
    </source>
</evidence>
<feature type="compositionally biased region" description="Basic and acidic residues" evidence="1">
    <location>
        <begin position="192"/>
        <end position="215"/>
    </location>
</feature>
<evidence type="ECO:0000256" key="1">
    <source>
        <dbReference type="SAM" id="MobiDB-lite"/>
    </source>
</evidence>
<organism evidence="2 3">
    <name type="scientific">Photorhabdus asymbiotica</name>
    <dbReference type="NCBI Taxonomy" id="291112"/>
    <lineage>
        <taxon>Bacteria</taxon>
        <taxon>Pseudomonadati</taxon>
        <taxon>Pseudomonadota</taxon>
        <taxon>Gammaproteobacteria</taxon>
        <taxon>Enterobacterales</taxon>
        <taxon>Morganellaceae</taxon>
        <taxon>Photorhabdus</taxon>
    </lineage>
</organism>
<feature type="region of interest" description="Disordered" evidence="1">
    <location>
        <begin position="671"/>
        <end position="712"/>
    </location>
</feature>